<name>A0A6A6RUP5_9PLEO</name>
<dbReference type="GO" id="GO:0006369">
    <property type="term" value="P:termination of RNA polymerase II transcription"/>
    <property type="evidence" value="ECO:0007669"/>
    <property type="project" value="TreeGrafter"/>
</dbReference>
<dbReference type="CDD" id="cd18042">
    <property type="entry name" value="DEXXQc_SETX"/>
    <property type="match status" value="1"/>
</dbReference>
<feature type="compositionally biased region" description="Acidic residues" evidence="9">
    <location>
        <begin position="1877"/>
        <end position="1895"/>
    </location>
</feature>
<dbReference type="Proteomes" id="UP000799753">
    <property type="component" value="Unassembled WGS sequence"/>
</dbReference>
<dbReference type="InterPro" id="IPR041677">
    <property type="entry name" value="DNA2/NAM7_AAA_11"/>
</dbReference>
<dbReference type="GO" id="GO:0005524">
    <property type="term" value="F:ATP binding"/>
    <property type="evidence" value="ECO:0007669"/>
    <property type="project" value="UniProtKB-KW"/>
</dbReference>
<dbReference type="InterPro" id="IPR041679">
    <property type="entry name" value="DNA2/NAM7-like_C"/>
</dbReference>
<evidence type="ECO:0000259" key="11">
    <source>
        <dbReference type="Pfam" id="PF13086"/>
    </source>
</evidence>
<proteinExistence type="inferred from homology"/>
<dbReference type="CDD" id="cd18808">
    <property type="entry name" value="SF1_C_Upf1"/>
    <property type="match status" value="1"/>
</dbReference>
<dbReference type="InterPro" id="IPR024481">
    <property type="entry name" value="Helicase_Sen1_N"/>
</dbReference>
<keyword evidence="7" id="KW-0539">Nucleus</keyword>
<evidence type="ECO:0000256" key="7">
    <source>
        <dbReference type="ARBA" id="ARBA00023242"/>
    </source>
</evidence>
<dbReference type="InterPro" id="IPR047187">
    <property type="entry name" value="SF1_C_Upf1"/>
</dbReference>
<keyword evidence="8" id="KW-0175">Coiled coil</keyword>
<feature type="coiled-coil region" evidence="8">
    <location>
        <begin position="940"/>
        <end position="969"/>
    </location>
</feature>
<organism evidence="14 15">
    <name type="scientific">Massarina eburnea CBS 473.64</name>
    <dbReference type="NCBI Taxonomy" id="1395130"/>
    <lineage>
        <taxon>Eukaryota</taxon>
        <taxon>Fungi</taxon>
        <taxon>Dikarya</taxon>
        <taxon>Ascomycota</taxon>
        <taxon>Pezizomycotina</taxon>
        <taxon>Dothideomycetes</taxon>
        <taxon>Pleosporomycetidae</taxon>
        <taxon>Pleosporales</taxon>
        <taxon>Massarineae</taxon>
        <taxon>Massarinaceae</taxon>
        <taxon>Massarina</taxon>
    </lineage>
</organism>
<evidence type="ECO:0000259" key="12">
    <source>
        <dbReference type="Pfam" id="PF13087"/>
    </source>
</evidence>
<dbReference type="EMBL" id="MU006787">
    <property type="protein sequence ID" value="KAF2639286.1"/>
    <property type="molecule type" value="Genomic_DNA"/>
</dbReference>
<dbReference type="Gene3D" id="3.40.50.300">
    <property type="entry name" value="P-loop containing nucleotide triphosphate hydrolases"/>
    <property type="match status" value="2"/>
</dbReference>
<dbReference type="Pfam" id="PF23576">
    <property type="entry name" value="SEN1_barrel"/>
    <property type="match status" value="1"/>
</dbReference>
<feature type="compositionally biased region" description="Basic and acidic residues" evidence="9">
    <location>
        <begin position="1820"/>
        <end position="1841"/>
    </location>
</feature>
<dbReference type="GO" id="GO:0001147">
    <property type="term" value="F:transcription termination site sequence-specific DNA binding"/>
    <property type="evidence" value="ECO:0007669"/>
    <property type="project" value="TreeGrafter"/>
</dbReference>
<dbReference type="PANTHER" id="PTHR10887:SF495">
    <property type="entry name" value="HELICASE SENATAXIN ISOFORM X1-RELATED"/>
    <property type="match status" value="1"/>
</dbReference>
<evidence type="ECO:0000256" key="8">
    <source>
        <dbReference type="SAM" id="Coils"/>
    </source>
</evidence>
<evidence type="ECO:0000256" key="4">
    <source>
        <dbReference type="ARBA" id="ARBA00022801"/>
    </source>
</evidence>
<dbReference type="Pfam" id="PF12726">
    <property type="entry name" value="SEN1_N"/>
    <property type="match status" value="1"/>
</dbReference>
<gene>
    <name evidence="14" type="ORF">P280DRAFT_550723</name>
</gene>
<evidence type="ECO:0000256" key="2">
    <source>
        <dbReference type="ARBA" id="ARBA00007913"/>
    </source>
</evidence>
<evidence type="ECO:0000259" key="10">
    <source>
        <dbReference type="Pfam" id="PF12726"/>
    </source>
</evidence>
<dbReference type="GO" id="GO:0004519">
    <property type="term" value="F:endonuclease activity"/>
    <property type="evidence" value="ECO:0007669"/>
    <property type="project" value="UniProtKB-KW"/>
</dbReference>
<sequence>MADVVEKINELRILPAEQHLFCPRVGLDDGAIYYDEDIANYEQDNSPEAVRERKLKVKQAEERRWIVLEAMQILAFDGAEAAPHKKWLLEKLAAIMTSCDVCVRVYHSIRGEWKTRLVEHFDEEMVYEFLKIVDQNCLDRIEEGLNEANSTLLAVDPKQRGVRVLPNEATYAFFEALSCDALIRNEELLQRCFDTPFQLVQTRKRLKLQTFLPSMTRYLFCKNETRQEWAVASWVSFKRNILKSEFEWAVRDHLVDAMMRVQMNNLDLPFVATFWRGVSLIMKKADKEIITDCIRALDGNFYRLLLDHLSLQSEGFLDLVSTVEMILEKSPSDFWDAMDSLTAPAATVIEQVFNSPVLQQLLRSATEDNADDMSNLQEAFSWITPCLASIKPTNLTPAIRAFANALLGRLQSDHFSRTSRAYCFKEGLRVLDYAFRKMCEGKQAQNFVGQPTVNAMLEVLRTHINLIVTSLKRLRSPQTQEDLRLALSMIQQAFTLEAQSTNVEKQLIQAKQPSPNEVAPSRPIWETIIRAIDPENIDVATHLLIAGRTIIGLEPLRMKASVHAIPATVKHFNNRFDLLSQSITDVAIRLTDFDPQQLGALFQQPAAASSVISLLFSSTEDTRSASIELLKVMSGQDERRDALQFVLRRHYKFVLVGISDSCRTVKRNRTFAAAPAMIRTSADIIDVMCNSQDGLLRSRKLDSSEAGVTMNYWKNLWDALNVCFATTEAWSNLGIYSGEQMKEFCRDVMQFAEQLFDQCSIFATALSSSTLEDDDNGGRAEMLKELLQQPADCMTSIKRWLRLRDEFLSSRSVTLISKLVVRLHDVGIELDLDTLEYIEDVLHHRVKTKLSMQQRAELQRALETYLGHSLIKDEDSVKEERQTSITSYAAGASKEMVARGKVIGDMYPASKAFAEKRASLELKKAHAAKASKHDDAKIAAQNEFKKKRLLEQERARKEKEAQIAKAKQARGLTSVTAEAGSGLDGLGVLGRDAAPKGEGIMHSSDESDNDDEGDFDAELFGISKPMYKAGPKTNIINAVKMQVPVKKRKVQRSTKDMRARLIPDLSSLHKTILSWDYFHEGDFPPSSKDNYATVLNTFPSPFDYKNTFKPLLTLEAWQQFVKAREENQARPYEVRVMTRSSVDAFQEVSSTMTHGENREVGVSEGDIILLSKSNFPSAQEPHCLARVYRVQRKQAHIEVNYRVMPGNPLLPSLVNNSSVFGFKVQSITPLEREYGALEGLQYYDLCDEIVRARPSPLLTYKDGQIDPLVENYNLNKAQARAVKSAIDNDAFTLIQGPPGSGKTKTITAIVGAILSDTLRNRGTAISVPGQVQANTASKKLLVCAPSNAAVDELVMRFKAGIKTLKGEERKVNIVRLGRVDAINANIQDVTLEQLVSKKLGVSTSNEKDREATQKLFTDHKAISAQLRDAQDQMASGEVKGPDAVKLQDDIQAMRRQKALLGTKIDNAKDAEKAAGRNAELGRRRAQQQILDEAHIICSTLSGSGHEMFQGLNIEFETVVVDEAAQCVEMSALIPLKYGCSKCILVGDPKQLPPTVFSKEAAKFQYEQSLFVRMQKNHPKDVHLLDTQYRMHPEISLFPSQSFYDSRLLDGPGMAKQRSRPWHSSWLLGPYRFFDVQGQHQAAPKGHSLINIAEINIALQLYRRLTSDNAGYDFRRKVGIITPYKSQLAELKKRFSNQYGPSILEEIDFNTTDAFQGRESEIIIFSCVRASPAGGIGFLQDIRRMNVGLTRAKSSLFVLGNSQSLMKGEFWRKLILDAKRRERYTDGDVGRLLNQHSSKFPAKPGMYDVTVRSAPPPPLPEMKEEVKTEVKRENIREVRSETMSRSNSNESEAEDDYPTDPPFPNGHSHGKRKLSDPNPDDSADADPDVDMEDVDSDTGTRSGASTPLAGANRRDGESEGGGSETPDPQPPGAVGGIAALANAPKPKIRRRPKASNPLISAPRKKARH</sequence>
<dbReference type="InterPro" id="IPR016024">
    <property type="entry name" value="ARM-type_fold"/>
</dbReference>
<feature type="domain" description="DNA2/NAM7 helicase helicase" evidence="11">
    <location>
        <begin position="1273"/>
        <end position="1558"/>
    </location>
</feature>
<evidence type="ECO:0000259" key="13">
    <source>
        <dbReference type="Pfam" id="PF23576"/>
    </source>
</evidence>
<evidence type="ECO:0000256" key="9">
    <source>
        <dbReference type="SAM" id="MobiDB-lite"/>
    </source>
</evidence>
<dbReference type="SUPFAM" id="SSF48371">
    <property type="entry name" value="ARM repeat"/>
    <property type="match status" value="1"/>
</dbReference>
<accession>A0A6A6RUP5</accession>
<dbReference type="FunFam" id="3.40.50.300:FF:001152">
    <property type="entry name" value="tRNA-splicing endonuclease, putative"/>
    <property type="match status" value="1"/>
</dbReference>
<evidence type="ECO:0000256" key="5">
    <source>
        <dbReference type="ARBA" id="ARBA00022806"/>
    </source>
</evidence>
<feature type="region of interest" description="Disordered" evidence="9">
    <location>
        <begin position="994"/>
        <end position="1013"/>
    </location>
</feature>
<feature type="region of interest" description="Disordered" evidence="9">
    <location>
        <begin position="1794"/>
        <end position="1967"/>
    </location>
</feature>
<keyword evidence="6" id="KW-0067">ATP-binding</keyword>
<reference evidence="14" key="1">
    <citation type="journal article" date="2020" name="Stud. Mycol.">
        <title>101 Dothideomycetes genomes: a test case for predicting lifestyles and emergence of pathogens.</title>
        <authorList>
            <person name="Haridas S."/>
            <person name="Albert R."/>
            <person name="Binder M."/>
            <person name="Bloem J."/>
            <person name="Labutti K."/>
            <person name="Salamov A."/>
            <person name="Andreopoulos B."/>
            <person name="Baker S."/>
            <person name="Barry K."/>
            <person name="Bills G."/>
            <person name="Bluhm B."/>
            <person name="Cannon C."/>
            <person name="Castanera R."/>
            <person name="Culley D."/>
            <person name="Daum C."/>
            <person name="Ezra D."/>
            <person name="Gonzalez J."/>
            <person name="Henrissat B."/>
            <person name="Kuo A."/>
            <person name="Liang C."/>
            <person name="Lipzen A."/>
            <person name="Lutzoni F."/>
            <person name="Magnuson J."/>
            <person name="Mondo S."/>
            <person name="Nolan M."/>
            <person name="Ohm R."/>
            <person name="Pangilinan J."/>
            <person name="Park H.-J."/>
            <person name="Ramirez L."/>
            <person name="Alfaro M."/>
            <person name="Sun H."/>
            <person name="Tritt A."/>
            <person name="Yoshinaga Y."/>
            <person name="Zwiers L.-H."/>
            <person name="Turgeon B."/>
            <person name="Goodwin S."/>
            <person name="Spatafora J."/>
            <person name="Crous P."/>
            <person name="Grigoriev I."/>
        </authorList>
    </citation>
    <scope>NUCLEOTIDE SEQUENCE</scope>
    <source>
        <strain evidence="14">CBS 473.64</strain>
    </source>
</reference>
<dbReference type="InterPro" id="IPR056474">
    <property type="entry name" value="SEN1_barrel"/>
</dbReference>
<protein>
    <submittedName>
        <fullName evidence="14">tRNA-splicing endonuclease-like protein</fullName>
    </submittedName>
</protein>
<dbReference type="GO" id="GO:0016604">
    <property type="term" value="C:nuclear body"/>
    <property type="evidence" value="ECO:0007669"/>
    <property type="project" value="TreeGrafter"/>
</dbReference>
<keyword evidence="15" id="KW-1185">Reference proteome</keyword>
<evidence type="ECO:0000256" key="3">
    <source>
        <dbReference type="ARBA" id="ARBA00022741"/>
    </source>
</evidence>
<keyword evidence="14" id="KW-0255">Endonuclease</keyword>
<dbReference type="Pfam" id="PF13087">
    <property type="entry name" value="AAA_12"/>
    <property type="match status" value="1"/>
</dbReference>
<dbReference type="InterPro" id="IPR045055">
    <property type="entry name" value="DNA2/NAM7-like"/>
</dbReference>
<keyword evidence="5" id="KW-0347">Helicase</keyword>
<feature type="domain" description="Helicase Sen1 N-terminal" evidence="10">
    <location>
        <begin position="90"/>
        <end position="813"/>
    </location>
</feature>
<evidence type="ECO:0000313" key="15">
    <source>
        <dbReference type="Proteomes" id="UP000799753"/>
    </source>
</evidence>
<comment type="similarity">
    <text evidence="2">Belongs to the DNA2/NAM7 helicase family.</text>
</comment>
<dbReference type="FunFam" id="3.40.50.300:FF:000326">
    <property type="entry name" value="P-loop containing nucleoside triphosphate hydrolase"/>
    <property type="match status" value="1"/>
</dbReference>
<feature type="domain" description="Helicase SEN1 beta-barrel" evidence="13">
    <location>
        <begin position="1128"/>
        <end position="1224"/>
    </location>
</feature>
<evidence type="ECO:0000256" key="6">
    <source>
        <dbReference type="ARBA" id="ARBA00022840"/>
    </source>
</evidence>
<comment type="subcellular location">
    <subcellularLocation>
        <location evidence="1">Nucleus</location>
    </subcellularLocation>
</comment>
<dbReference type="GO" id="GO:0005694">
    <property type="term" value="C:chromosome"/>
    <property type="evidence" value="ECO:0007669"/>
    <property type="project" value="UniProtKB-ARBA"/>
</dbReference>
<dbReference type="Pfam" id="PF13086">
    <property type="entry name" value="AAA_11"/>
    <property type="match status" value="1"/>
</dbReference>
<dbReference type="PANTHER" id="PTHR10887">
    <property type="entry name" value="DNA2/NAM7 HELICASE FAMILY"/>
    <property type="match status" value="1"/>
</dbReference>
<dbReference type="GO" id="GO:0004386">
    <property type="term" value="F:helicase activity"/>
    <property type="evidence" value="ECO:0007669"/>
    <property type="project" value="UniProtKB-KW"/>
</dbReference>
<evidence type="ECO:0000256" key="1">
    <source>
        <dbReference type="ARBA" id="ARBA00004123"/>
    </source>
</evidence>
<keyword evidence="4" id="KW-0378">Hydrolase</keyword>
<dbReference type="OrthoDB" id="6513042at2759"/>
<dbReference type="GO" id="GO:0016787">
    <property type="term" value="F:hydrolase activity"/>
    <property type="evidence" value="ECO:0007669"/>
    <property type="project" value="UniProtKB-KW"/>
</dbReference>
<evidence type="ECO:0000313" key="14">
    <source>
        <dbReference type="EMBL" id="KAF2639286.1"/>
    </source>
</evidence>
<keyword evidence="14" id="KW-0540">Nuclease</keyword>
<keyword evidence="3" id="KW-0547">Nucleotide-binding</keyword>
<feature type="domain" description="DNA2/NAM7 helicase-like C-terminal" evidence="12">
    <location>
        <begin position="1565"/>
        <end position="1761"/>
    </location>
</feature>
<dbReference type="InterPro" id="IPR027417">
    <property type="entry name" value="P-loop_NTPase"/>
</dbReference>
<dbReference type="SUPFAM" id="SSF52540">
    <property type="entry name" value="P-loop containing nucleoside triphosphate hydrolases"/>
    <property type="match status" value="1"/>
</dbReference>